<feature type="domain" description="OmpA-like" evidence="6">
    <location>
        <begin position="575"/>
        <end position="697"/>
    </location>
</feature>
<evidence type="ECO:0000256" key="3">
    <source>
        <dbReference type="ARBA" id="ARBA00023237"/>
    </source>
</evidence>
<dbReference type="PROSITE" id="PS51123">
    <property type="entry name" value="OMPA_2"/>
    <property type="match status" value="1"/>
</dbReference>
<dbReference type="PANTHER" id="PTHR30329">
    <property type="entry name" value="STATOR ELEMENT OF FLAGELLAR MOTOR COMPLEX"/>
    <property type="match status" value="1"/>
</dbReference>
<evidence type="ECO:0000256" key="4">
    <source>
        <dbReference type="PROSITE-ProRule" id="PRU00473"/>
    </source>
</evidence>
<keyword evidence="8" id="KW-1185">Reference proteome</keyword>
<dbReference type="InterPro" id="IPR011990">
    <property type="entry name" value="TPR-like_helical_dom_sf"/>
</dbReference>
<dbReference type="InterPro" id="IPR050330">
    <property type="entry name" value="Bact_OuterMem_StrucFunc"/>
</dbReference>
<evidence type="ECO:0000256" key="1">
    <source>
        <dbReference type="ARBA" id="ARBA00004442"/>
    </source>
</evidence>
<evidence type="ECO:0000256" key="2">
    <source>
        <dbReference type="ARBA" id="ARBA00023136"/>
    </source>
</evidence>
<feature type="signal peptide" evidence="5">
    <location>
        <begin position="1"/>
        <end position="23"/>
    </location>
</feature>
<keyword evidence="2 4" id="KW-0472">Membrane</keyword>
<dbReference type="InterPro" id="IPR008969">
    <property type="entry name" value="CarboxyPept-like_regulatory"/>
</dbReference>
<sequence length="707" mass="80003">MKKIFTSIYLCTLLLVFYHQVLAQDQNADKKLGVAVTSYNNLKFAQAIEDLKPILAKDPENIDAMEMIANCYRLTKQYKQALSWYEKLSKQSFTKPDWALRYAEALANNKEYEKSEQWYRKYLSMVPSDRRAALFSEADFDKLGKGVSWDIKYLSINTSASEYSPMLYKDGLVFTSNRQDSKPVKYVFGWNNTPFSDLYVIKDRKKLKFADEDTADTSSQKLNLSKKNIKLNDDNTPVTSNDSKILGIYDPKVYATISASDELNGVEKLKGKINTKFHEGSSTILPDGSIMFTRNNYFNSRSAQSRDGVTKLKLYTASGYDLRKIKPFYYNNDEYSVGHPTVSKDGKILIFSSDMPGGMGGVDIYYCIRLSNKSEWSRPVNFGRKINTEGDEEFPYLNNFDTLYFSSNGLAGLGGLDVFTIELNDLKPVGNPLNLGAPLNSPFDDFAVAVTEGESGYFSSNRKGSDDIYTFKKKQFKIILKGQVVDGSTGSPLINATVSLRNGENLEGLSVDANGEFEKELPKNTGFELSGLLKNYLPDRRYIGTDGITKDTTIYVTLSLKKANKIQQYVLNNCDSLKRVFKTENIYYDLDEYYIRTSSFEALDKLAALLKKYPDLKVLTSSHCDSRASESYNRTLSLNRGESAKAYLVSKGISKSRVIVEYYGKSKLVNNCIDGVLCSEEEQQRNRRTEFEIIYNGINLSQIDCKQ</sequence>
<dbReference type="GO" id="GO:0009279">
    <property type="term" value="C:cell outer membrane"/>
    <property type="evidence" value="ECO:0007669"/>
    <property type="project" value="UniProtKB-SubCell"/>
</dbReference>
<dbReference type="RefSeq" id="WP_136826487.1">
    <property type="nucleotide sequence ID" value="NZ_SWBP01000003.1"/>
</dbReference>
<dbReference type="InterPro" id="IPR036737">
    <property type="entry name" value="OmpA-like_sf"/>
</dbReference>
<comment type="subcellular location">
    <subcellularLocation>
        <location evidence="1">Cell outer membrane</location>
    </subcellularLocation>
</comment>
<name>A0A4U1BYQ6_9SPHI</name>
<dbReference type="PRINTS" id="PR01021">
    <property type="entry name" value="OMPADOMAIN"/>
</dbReference>
<dbReference type="Gene3D" id="2.60.40.1120">
    <property type="entry name" value="Carboxypeptidase-like, regulatory domain"/>
    <property type="match status" value="1"/>
</dbReference>
<feature type="chain" id="PRO_5020449855" evidence="5">
    <location>
        <begin position="24"/>
        <end position="707"/>
    </location>
</feature>
<keyword evidence="5" id="KW-0732">Signal</keyword>
<dbReference type="SUPFAM" id="SSF103088">
    <property type="entry name" value="OmpA-like"/>
    <property type="match status" value="1"/>
</dbReference>
<dbReference type="Proteomes" id="UP000308181">
    <property type="component" value="Unassembled WGS sequence"/>
</dbReference>
<evidence type="ECO:0000313" key="7">
    <source>
        <dbReference type="EMBL" id="TKB97885.1"/>
    </source>
</evidence>
<dbReference type="InterPro" id="IPR006665">
    <property type="entry name" value="OmpA-like"/>
</dbReference>
<reference evidence="7 8" key="1">
    <citation type="submission" date="2019-04" db="EMBL/GenBank/DDBJ databases">
        <title>Pedobacter sp. AR-3-17 sp. nov., isolated from Arctic soil.</title>
        <authorList>
            <person name="Dahal R.H."/>
            <person name="Kim D.-U."/>
        </authorList>
    </citation>
    <scope>NUCLEOTIDE SEQUENCE [LARGE SCALE GENOMIC DNA]</scope>
    <source>
        <strain evidence="7 8">AR-3-17</strain>
    </source>
</reference>
<dbReference type="InterPro" id="IPR011659">
    <property type="entry name" value="WD40"/>
</dbReference>
<dbReference type="Gene3D" id="1.25.40.10">
    <property type="entry name" value="Tetratricopeptide repeat domain"/>
    <property type="match status" value="1"/>
</dbReference>
<dbReference type="AlphaFoldDB" id="A0A4U1BYQ6"/>
<dbReference type="InterPro" id="IPR006664">
    <property type="entry name" value="OMP_bac"/>
</dbReference>
<protein>
    <submittedName>
        <fullName evidence="7">Tetratricopeptide repeat protein</fullName>
    </submittedName>
</protein>
<dbReference type="CDD" id="cd07185">
    <property type="entry name" value="OmpA_C-like"/>
    <property type="match status" value="1"/>
</dbReference>
<dbReference type="Gene3D" id="3.30.1330.60">
    <property type="entry name" value="OmpA-like domain"/>
    <property type="match status" value="1"/>
</dbReference>
<dbReference type="SUPFAM" id="SSF48452">
    <property type="entry name" value="TPR-like"/>
    <property type="match status" value="1"/>
</dbReference>
<proteinExistence type="predicted"/>
<evidence type="ECO:0000256" key="5">
    <source>
        <dbReference type="SAM" id="SignalP"/>
    </source>
</evidence>
<comment type="caution">
    <text evidence="7">The sequence shown here is derived from an EMBL/GenBank/DDBJ whole genome shotgun (WGS) entry which is preliminary data.</text>
</comment>
<organism evidence="7 8">
    <name type="scientific">Pedobacter cryophilus</name>
    <dbReference type="NCBI Taxonomy" id="2571271"/>
    <lineage>
        <taxon>Bacteria</taxon>
        <taxon>Pseudomonadati</taxon>
        <taxon>Bacteroidota</taxon>
        <taxon>Sphingobacteriia</taxon>
        <taxon>Sphingobacteriales</taxon>
        <taxon>Sphingobacteriaceae</taxon>
        <taxon>Pedobacter</taxon>
    </lineage>
</organism>
<evidence type="ECO:0000259" key="6">
    <source>
        <dbReference type="PROSITE" id="PS51123"/>
    </source>
</evidence>
<dbReference type="Pfam" id="PF07676">
    <property type="entry name" value="PD40"/>
    <property type="match status" value="3"/>
</dbReference>
<dbReference type="Pfam" id="PF14559">
    <property type="entry name" value="TPR_19"/>
    <property type="match status" value="1"/>
</dbReference>
<dbReference type="SUPFAM" id="SSF49464">
    <property type="entry name" value="Carboxypeptidase regulatory domain-like"/>
    <property type="match status" value="1"/>
</dbReference>
<dbReference type="EMBL" id="SWBP01000003">
    <property type="protein sequence ID" value="TKB97885.1"/>
    <property type="molecule type" value="Genomic_DNA"/>
</dbReference>
<evidence type="ECO:0000313" key="8">
    <source>
        <dbReference type="Proteomes" id="UP000308181"/>
    </source>
</evidence>
<dbReference type="PANTHER" id="PTHR30329:SF21">
    <property type="entry name" value="LIPOPROTEIN YIAD-RELATED"/>
    <property type="match status" value="1"/>
</dbReference>
<dbReference type="OrthoDB" id="9809364at2"/>
<keyword evidence="3" id="KW-0998">Cell outer membrane</keyword>
<dbReference type="Pfam" id="PF00691">
    <property type="entry name" value="OmpA"/>
    <property type="match status" value="1"/>
</dbReference>
<accession>A0A4U1BYQ6</accession>
<gene>
    <name evidence="7" type="ORF">FA046_11085</name>
</gene>
<dbReference type="SUPFAM" id="SSF69304">
    <property type="entry name" value="Tricorn protease N-terminal domain"/>
    <property type="match status" value="1"/>
</dbReference>